<comment type="caution">
    <text evidence="1">The sequence shown here is derived from an EMBL/GenBank/DDBJ whole genome shotgun (WGS) entry which is preliminary data.</text>
</comment>
<gene>
    <name evidence="1" type="ORF">GH807_08840</name>
</gene>
<dbReference type="RefSeq" id="WP_148602982.1">
    <property type="nucleotide sequence ID" value="NZ_RXYB01000005.1"/>
</dbReference>
<protein>
    <recommendedName>
        <fullName evidence="3">SMI1/KNR4 family protein</fullName>
    </recommendedName>
</protein>
<name>A0ABR6WKX5_9FIRM</name>
<evidence type="ECO:0008006" key="3">
    <source>
        <dbReference type="Google" id="ProtNLM"/>
    </source>
</evidence>
<proteinExistence type="predicted"/>
<sequence length="182" mass="22163">MIDKFESFICQYGNSLNGKPDLRAWEYFKNVYDEIPQEQRLHIQLESIYTHYPFDFTEFYIYLKKTLDEETPEQFKKRFKANQKLLKGFLDKDNFLTVYRGVGERNLGEEYAISYTADRKMAEWFANRFKFNENDYAEVFETKVHLNDVLFYTNCREEQEIIVKPECLEDLEVYFEDLEQYL</sequence>
<evidence type="ECO:0000313" key="1">
    <source>
        <dbReference type="EMBL" id="MBC3797153.1"/>
    </source>
</evidence>
<evidence type="ECO:0000313" key="2">
    <source>
        <dbReference type="Proteomes" id="UP000653358"/>
    </source>
</evidence>
<keyword evidence="2" id="KW-1185">Reference proteome</keyword>
<dbReference type="EMBL" id="WJBB01000009">
    <property type="protein sequence ID" value="MBC3797153.1"/>
    <property type="molecule type" value="Genomic_DNA"/>
</dbReference>
<dbReference type="Proteomes" id="UP000653358">
    <property type="component" value="Unassembled WGS sequence"/>
</dbReference>
<reference evidence="1 2" key="1">
    <citation type="journal article" date="2020" name="mSystems">
        <title>Defining Genomic and Predicted Metabolic Features of the Acetobacterium Genus.</title>
        <authorList>
            <person name="Ross D.E."/>
            <person name="Marshall C.W."/>
            <person name="Gulliver D."/>
            <person name="May H.D."/>
            <person name="Norman R.S."/>
        </authorList>
    </citation>
    <scope>NUCLEOTIDE SEQUENCE [LARGE SCALE GENOMIC DNA]</scope>
    <source>
        <strain evidence="1 2">DSM 9173</strain>
    </source>
</reference>
<accession>A0ABR6WKX5</accession>
<organism evidence="1 2">
    <name type="scientific">Acetobacterium tundrae</name>
    <dbReference type="NCBI Taxonomy" id="132932"/>
    <lineage>
        <taxon>Bacteria</taxon>
        <taxon>Bacillati</taxon>
        <taxon>Bacillota</taxon>
        <taxon>Clostridia</taxon>
        <taxon>Eubacteriales</taxon>
        <taxon>Eubacteriaceae</taxon>
        <taxon>Acetobacterium</taxon>
    </lineage>
</organism>